<evidence type="ECO:0000313" key="2">
    <source>
        <dbReference type="EMBL" id="RVU02921.1"/>
    </source>
</evidence>
<evidence type="ECO:0000256" key="1">
    <source>
        <dbReference type="SAM" id="SignalP"/>
    </source>
</evidence>
<sequence>MYKISTCAVALLLLCTTAWSQKSIQTTFSEVTPLKSNIVADAVGVNTHLDYVNTVYYKRYEDIIKPRLAELGVKHIRDHFGDTLINNRYAELARLHNIRLLVIAKDNGEDLHHLKNEVKRLNRSQQVVEMIEAANERDNGWKQNWNRLCYYLKEFYAVFKGDGETKDIPLVGPSFANTRDAAVELGKACNDAQNNMDVGNIHAYSGLFPESPIAGGWGISLTQAIKNYRTIAGNKPIIESECGYKMSEGLDGHPAVSQRTAAKYAPRLVLERMRHGINKLYFYQLINDVEDFGLLNNDGSPREQFVALKNLIHLTTDNNSNFTPNKVSYALTGDTANIRQMVLQKSDGKYLLMLWQGVSGSNKGYHHNDQVDVAVADKKVTLQLKNKPAAVRVFRPSFSKMPDGNGIRPVAMYNGQSLVKLNVPDHIVIVEITPATGKATSK</sequence>
<accession>A0A3S2UPM4</accession>
<gene>
    <name evidence="2" type="ORF">EOD41_02995</name>
</gene>
<evidence type="ECO:0008006" key="4">
    <source>
        <dbReference type="Google" id="ProtNLM"/>
    </source>
</evidence>
<name>A0A3S2UPM4_9SPHI</name>
<feature type="signal peptide" evidence="1">
    <location>
        <begin position="1"/>
        <end position="20"/>
    </location>
</feature>
<reference evidence="2 3" key="1">
    <citation type="submission" date="2019-01" db="EMBL/GenBank/DDBJ databases">
        <authorList>
            <person name="Chen W.-M."/>
        </authorList>
    </citation>
    <scope>NUCLEOTIDE SEQUENCE [LARGE SCALE GENOMIC DNA]</scope>
    <source>
        <strain evidence="2 3">YBJ-36</strain>
    </source>
</reference>
<dbReference type="EMBL" id="SACK01000001">
    <property type="protein sequence ID" value="RVU02921.1"/>
    <property type="molecule type" value="Genomic_DNA"/>
</dbReference>
<dbReference type="OrthoDB" id="525131at2"/>
<proteinExistence type="predicted"/>
<dbReference type="Gene3D" id="3.20.20.80">
    <property type="entry name" value="Glycosidases"/>
    <property type="match status" value="1"/>
</dbReference>
<feature type="chain" id="PRO_5018553995" description="Asl1-like glycosyl hydrolase catalytic domain-containing protein" evidence="1">
    <location>
        <begin position="21"/>
        <end position="442"/>
    </location>
</feature>
<organism evidence="2 3">
    <name type="scientific">Mucilaginibacter limnophilus</name>
    <dbReference type="NCBI Taxonomy" id="1932778"/>
    <lineage>
        <taxon>Bacteria</taxon>
        <taxon>Pseudomonadati</taxon>
        <taxon>Bacteroidota</taxon>
        <taxon>Sphingobacteriia</taxon>
        <taxon>Sphingobacteriales</taxon>
        <taxon>Sphingobacteriaceae</taxon>
        <taxon>Mucilaginibacter</taxon>
    </lineage>
</organism>
<dbReference type="SUPFAM" id="SSF51445">
    <property type="entry name" value="(Trans)glycosidases"/>
    <property type="match status" value="1"/>
</dbReference>
<comment type="caution">
    <text evidence="2">The sequence shown here is derived from an EMBL/GenBank/DDBJ whole genome shotgun (WGS) entry which is preliminary data.</text>
</comment>
<keyword evidence="1" id="KW-0732">Signal</keyword>
<dbReference type="InterPro" id="IPR017853">
    <property type="entry name" value="GH"/>
</dbReference>
<keyword evidence="3" id="KW-1185">Reference proteome</keyword>
<dbReference type="Proteomes" id="UP000282759">
    <property type="component" value="Unassembled WGS sequence"/>
</dbReference>
<evidence type="ECO:0000313" key="3">
    <source>
        <dbReference type="Proteomes" id="UP000282759"/>
    </source>
</evidence>
<protein>
    <recommendedName>
        <fullName evidence="4">Asl1-like glycosyl hydrolase catalytic domain-containing protein</fullName>
    </recommendedName>
</protein>
<dbReference type="AlphaFoldDB" id="A0A3S2UPM4"/>
<dbReference type="RefSeq" id="WP_127703287.1">
    <property type="nucleotide sequence ID" value="NZ_SACK01000001.1"/>
</dbReference>